<comment type="catalytic activity">
    <reaction evidence="4">
        <text>L-alanine = D-alanine</text>
        <dbReference type="Rhea" id="RHEA:20249"/>
        <dbReference type="ChEBI" id="CHEBI:57416"/>
        <dbReference type="ChEBI" id="CHEBI:57972"/>
        <dbReference type="EC" id="5.1.1.1"/>
    </reaction>
</comment>
<comment type="function">
    <text evidence="4">Catalyzes the interconversion of L-alanine and D-alanine. May also act on other amino acids.</text>
</comment>
<dbReference type="Pfam" id="PF00842">
    <property type="entry name" value="Ala_racemase_C"/>
    <property type="match status" value="1"/>
</dbReference>
<feature type="binding site" evidence="4 6">
    <location>
        <position position="335"/>
    </location>
    <ligand>
        <name>substrate</name>
    </ligand>
</feature>
<feature type="domain" description="Alanine racemase C-terminal" evidence="7">
    <location>
        <begin position="266"/>
        <end position="394"/>
    </location>
</feature>
<dbReference type="FunFam" id="3.20.20.10:FF:000002">
    <property type="entry name" value="Alanine racemase"/>
    <property type="match status" value="1"/>
</dbReference>
<evidence type="ECO:0000256" key="3">
    <source>
        <dbReference type="ARBA" id="ARBA00023235"/>
    </source>
</evidence>
<evidence type="ECO:0000259" key="7">
    <source>
        <dbReference type="SMART" id="SM01005"/>
    </source>
</evidence>
<name>M1X4Q9_9NOST</name>
<dbReference type="Pfam" id="PF01168">
    <property type="entry name" value="Ala_racemase_N"/>
    <property type="match status" value="1"/>
</dbReference>
<sequence>MLDNQKVKDLLRGDCDIYAWHSQRAWIEVNGSALSNNVKQLHKLLSPQTKLMAVVKADAYGHGANFVASVALEAGASWLGVATVPEGIQLRESGIVDSPILILGATHTSEQIRAIIEWNLQPTICTSQQALIFSTTLEILGISLPIPVHIKLDTGMSRLGAKWEEAAEFVQLVKSLPKLKVASIYSHLATSDSQDTIIMKQQQARFEAAITQLRIFGITSPCSHLANSAAMMGDSSLHYDMVRVGLAIYGLYPAPHLRNTVSLLPVMQLKARVTQVKTITASTGVSYNHTFIASHTMRIAVIGIGYADGIPRSLSNKIQVLIRGQKISQIGSITMDQMMLDVSSIPDIQVGEIVTLLGKDGQVEISAYEWADELNTISWEILCGFKHRLPRVVIM</sequence>
<dbReference type="STRING" id="1165094.RINTHH_4060"/>
<protein>
    <recommendedName>
        <fullName evidence="4">Alanine racemase</fullName>
        <ecNumber evidence="4">5.1.1.1</ecNumber>
    </recommendedName>
</protein>
<dbReference type="PANTHER" id="PTHR30511">
    <property type="entry name" value="ALANINE RACEMASE"/>
    <property type="match status" value="1"/>
</dbReference>
<dbReference type="InterPro" id="IPR020622">
    <property type="entry name" value="Ala_racemase_pyridoxalP-BS"/>
</dbReference>
<evidence type="ECO:0000313" key="9">
    <source>
        <dbReference type="Proteomes" id="UP000053051"/>
    </source>
</evidence>
<dbReference type="PROSITE" id="PS00395">
    <property type="entry name" value="ALANINE_RACEMASE"/>
    <property type="match status" value="1"/>
</dbReference>
<dbReference type="SMART" id="SM01005">
    <property type="entry name" value="Ala_racemase_C"/>
    <property type="match status" value="1"/>
</dbReference>
<dbReference type="Proteomes" id="UP000053051">
    <property type="component" value="Unassembled WGS sequence"/>
</dbReference>
<evidence type="ECO:0000313" key="8">
    <source>
        <dbReference type="EMBL" id="CCH66561.1"/>
    </source>
</evidence>
<dbReference type="AlphaFoldDB" id="M1X4Q9"/>
<comment type="caution">
    <text evidence="8">The sequence shown here is derived from an EMBL/GenBank/DDBJ whole genome shotgun (WGS) entry which is preliminary data.</text>
</comment>
<feature type="active site" description="Proton acceptor; specific for L-alanine" evidence="4">
    <location>
        <position position="287"/>
    </location>
</feature>
<feature type="active site" description="Proton acceptor; specific for D-alanine" evidence="4">
    <location>
        <position position="56"/>
    </location>
</feature>
<dbReference type="HAMAP" id="MF_01201">
    <property type="entry name" value="Ala_racemase"/>
    <property type="match status" value="1"/>
</dbReference>
<keyword evidence="2 4" id="KW-0663">Pyridoxal phosphate</keyword>
<evidence type="ECO:0000256" key="1">
    <source>
        <dbReference type="ARBA" id="ARBA00001933"/>
    </source>
</evidence>
<dbReference type="PRINTS" id="PR00992">
    <property type="entry name" value="ALARACEMASE"/>
</dbReference>
<dbReference type="PANTHER" id="PTHR30511:SF0">
    <property type="entry name" value="ALANINE RACEMASE, CATABOLIC-RELATED"/>
    <property type="match status" value="1"/>
</dbReference>
<dbReference type="UniPathway" id="UPA00042">
    <property type="reaction ID" value="UER00497"/>
</dbReference>
<keyword evidence="9" id="KW-1185">Reference proteome</keyword>
<dbReference type="InterPro" id="IPR000821">
    <property type="entry name" value="Ala_racemase"/>
</dbReference>
<dbReference type="InterPro" id="IPR029066">
    <property type="entry name" value="PLP-binding_barrel"/>
</dbReference>
<feature type="binding site" evidence="4 6">
    <location>
        <position position="158"/>
    </location>
    <ligand>
        <name>substrate</name>
    </ligand>
</feature>
<comment type="pathway">
    <text evidence="4">Amino-acid biosynthesis; D-alanine biosynthesis; D-alanine from L-alanine: step 1/1.</text>
</comment>
<feature type="modified residue" description="N6-(pyridoxal phosphate)lysine" evidence="4 5">
    <location>
        <position position="56"/>
    </location>
</feature>
<keyword evidence="3 4" id="KW-0413">Isomerase</keyword>
<comment type="similarity">
    <text evidence="4">Belongs to the alanine racemase family.</text>
</comment>
<evidence type="ECO:0000256" key="2">
    <source>
        <dbReference type="ARBA" id="ARBA00022898"/>
    </source>
</evidence>
<dbReference type="GO" id="GO:0008784">
    <property type="term" value="F:alanine racemase activity"/>
    <property type="evidence" value="ECO:0007669"/>
    <property type="project" value="UniProtKB-UniRule"/>
</dbReference>
<dbReference type="EC" id="5.1.1.1" evidence="4"/>
<dbReference type="Gene3D" id="3.20.20.10">
    <property type="entry name" value="Alanine racemase"/>
    <property type="match status" value="1"/>
</dbReference>
<dbReference type="InterPro" id="IPR001608">
    <property type="entry name" value="Ala_racemase_N"/>
</dbReference>
<reference evidence="9" key="2">
    <citation type="submission" date="2016-01" db="EMBL/GenBank/DDBJ databases">
        <title>Diatom-associated endosymboitic cyanobacterium lacks core nitrogen metabolism enzymes.</title>
        <authorList>
            <person name="Hilton J.A."/>
            <person name="Foster R.A."/>
            <person name="Tripp H.J."/>
            <person name="Carter B.J."/>
            <person name="Zehr J.P."/>
            <person name="Villareal T.A."/>
        </authorList>
    </citation>
    <scope>NUCLEOTIDE SEQUENCE [LARGE SCALE GENOMIC DNA]</scope>
    <source>
        <strain evidence="9">HH01</strain>
    </source>
</reference>
<dbReference type="SUPFAM" id="SSF50621">
    <property type="entry name" value="Alanine racemase C-terminal domain-like"/>
    <property type="match status" value="1"/>
</dbReference>
<accession>M1X4Q9</accession>
<dbReference type="InterPro" id="IPR009006">
    <property type="entry name" value="Ala_racemase/Decarboxylase_C"/>
</dbReference>
<proteinExistence type="inferred from homology"/>
<organism evidence="8 9">
    <name type="scientific">Richelia intracellularis HH01</name>
    <dbReference type="NCBI Taxonomy" id="1165094"/>
    <lineage>
        <taxon>Bacteria</taxon>
        <taxon>Bacillati</taxon>
        <taxon>Cyanobacteriota</taxon>
        <taxon>Cyanophyceae</taxon>
        <taxon>Nostocales</taxon>
        <taxon>Nostocaceae</taxon>
        <taxon>Richelia</taxon>
    </lineage>
</organism>
<evidence type="ECO:0000256" key="4">
    <source>
        <dbReference type="HAMAP-Rule" id="MF_01201"/>
    </source>
</evidence>
<dbReference type="GO" id="GO:0030632">
    <property type="term" value="P:D-alanine biosynthetic process"/>
    <property type="evidence" value="ECO:0007669"/>
    <property type="project" value="UniProtKB-UniRule"/>
</dbReference>
<dbReference type="NCBIfam" id="TIGR00492">
    <property type="entry name" value="alr"/>
    <property type="match status" value="1"/>
</dbReference>
<comment type="cofactor">
    <cofactor evidence="1 4 5">
        <name>pyridoxal 5'-phosphate</name>
        <dbReference type="ChEBI" id="CHEBI:597326"/>
    </cofactor>
</comment>
<dbReference type="EMBL" id="CAIY01000025">
    <property type="protein sequence ID" value="CCH66561.1"/>
    <property type="molecule type" value="Genomic_DNA"/>
</dbReference>
<dbReference type="InterPro" id="IPR011079">
    <property type="entry name" value="Ala_racemase_C"/>
</dbReference>
<evidence type="ECO:0000256" key="6">
    <source>
        <dbReference type="PIRSR" id="PIRSR600821-52"/>
    </source>
</evidence>
<dbReference type="SUPFAM" id="SSF51419">
    <property type="entry name" value="PLP-binding barrel"/>
    <property type="match status" value="1"/>
</dbReference>
<gene>
    <name evidence="8" type="ORF">RINTHH_4060</name>
</gene>
<dbReference type="CDD" id="cd00430">
    <property type="entry name" value="PLPDE_III_AR"/>
    <property type="match status" value="1"/>
</dbReference>
<dbReference type="GO" id="GO:0005829">
    <property type="term" value="C:cytosol"/>
    <property type="evidence" value="ECO:0007669"/>
    <property type="project" value="TreeGrafter"/>
</dbReference>
<dbReference type="Gene3D" id="2.40.37.10">
    <property type="entry name" value="Lyase, Ornithine Decarboxylase, Chain A, domain 1"/>
    <property type="match status" value="1"/>
</dbReference>
<dbReference type="GO" id="GO:0030170">
    <property type="term" value="F:pyridoxal phosphate binding"/>
    <property type="evidence" value="ECO:0007669"/>
    <property type="project" value="UniProtKB-UniRule"/>
</dbReference>
<reference evidence="8 9" key="1">
    <citation type="submission" date="2012-05" db="EMBL/GenBank/DDBJ databases">
        <authorList>
            <person name="Hilton J."/>
        </authorList>
    </citation>
    <scope>NUCLEOTIDE SEQUENCE [LARGE SCALE GENOMIC DNA]</scope>
    <source>
        <strain evidence="8 9">HH01</strain>
    </source>
</reference>
<dbReference type="RefSeq" id="WP_008232200.1">
    <property type="nucleotide sequence ID" value="NZ_CAIY01000025.1"/>
</dbReference>
<dbReference type="OrthoDB" id="9813814at2"/>
<evidence type="ECO:0000256" key="5">
    <source>
        <dbReference type="PIRSR" id="PIRSR600821-50"/>
    </source>
</evidence>